<keyword evidence="1" id="KW-0949">S-adenosyl-L-methionine</keyword>
<dbReference type="CDD" id="cd01335">
    <property type="entry name" value="Radical_SAM"/>
    <property type="match status" value="1"/>
</dbReference>
<dbReference type="InterPro" id="IPR058240">
    <property type="entry name" value="rSAM_sf"/>
</dbReference>
<dbReference type="PROSITE" id="PS51918">
    <property type="entry name" value="RADICAL_SAM"/>
    <property type="match status" value="1"/>
</dbReference>
<evidence type="ECO:0000259" key="5">
    <source>
        <dbReference type="PROSITE" id="PS51918"/>
    </source>
</evidence>
<gene>
    <name evidence="6" type="ORF">SAMN04488528_102055</name>
</gene>
<dbReference type="InterPro" id="IPR013785">
    <property type="entry name" value="Aldolase_TIM"/>
</dbReference>
<evidence type="ECO:0000256" key="2">
    <source>
        <dbReference type="ARBA" id="ARBA00022723"/>
    </source>
</evidence>
<protein>
    <submittedName>
        <fullName evidence="6">Putative DNA modification/repair radical SAM protein</fullName>
    </submittedName>
</protein>
<dbReference type="OrthoDB" id="9801154at2"/>
<dbReference type="PANTHER" id="PTHR21180:SF9">
    <property type="entry name" value="TYPE II SECRETION SYSTEM PROTEIN K"/>
    <property type="match status" value="1"/>
</dbReference>
<dbReference type="InterPro" id="IPR010994">
    <property type="entry name" value="RuvA_2-like"/>
</dbReference>
<reference evidence="6 7" key="1">
    <citation type="submission" date="2016-10" db="EMBL/GenBank/DDBJ databases">
        <authorList>
            <person name="de Groot N.N."/>
        </authorList>
    </citation>
    <scope>NUCLEOTIDE SEQUENCE [LARGE SCALE GENOMIC DNA]</scope>
    <source>
        <strain evidence="6 7">DSM 12271</strain>
    </source>
</reference>
<dbReference type="GO" id="GO:0051536">
    <property type="term" value="F:iron-sulfur cluster binding"/>
    <property type="evidence" value="ECO:0007669"/>
    <property type="project" value="UniProtKB-KW"/>
</dbReference>
<dbReference type="RefSeq" id="WP_090041903.1">
    <property type="nucleotide sequence ID" value="NZ_FOKI01000020.1"/>
</dbReference>
<dbReference type="InterPro" id="IPR023874">
    <property type="entry name" value="DNA_rSAM_put"/>
</dbReference>
<evidence type="ECO:0000256" key="4">
    <source>
        <dbReference type="ARBA" id="ARBA00023014"/>
    </source>
</evidence>
<dbReference type="GO" id="GO:0046872">
    <property type="term" value="F:metal ion binding"/>
    <property type="evidence" value="ECO:0007669"/>
    <property type="project" value="UniProtKB-KW"/>
</dbReference>
<dbReference type="InterPro" id="IPR007197">
    <property type="entry name" value="rSAM"/>
</dbReference>
<evidence type="ECO:0000313" key="6">
    <source>
        <dbReference type="EMBL" id="SFB24396.1"/>
    </source>
</evidence>
<keyword evidence="7" id="KW-1185">Reference proteome</keyword>
<dbReference type="SUPFAM" id="SSF47781">
    <property type="entry name" value="RuvA domain 2-like"/>
    <property type="match status" value="1"/>
</dbReference>
<dbReference type="AlphaFoldDB" id="A0A1I0ZGY0"/>
<dbReference type="Gene3D" id="3.20.20.70">
    <property type="entry name" value="Aldolase class I"/>
    <property type="match status" value="1"/>
</dbReference>
<evidence type="ECO:0000313" key="7">
    <source>
        <dbReference type="Proteomes" id="UP000198619"/>
    </source>
</evidence>
<dbReference type="Gene3D" id="1.10.150.320">
    <property type="entry name" value="Photosystem II 12 kDa extrinsic protein"/>
    <property type="match status" value="1"/>
</dbReference>
<dbReference type="SUPFAM" id="SSF102114">
    <property type="entry name" value="Radical SAM enzymes"/>
    <property type="match status" value="1"/>
</dbReference>
<dbReference type="NCBIfam" id="TIGR03916">
    <property type="entry name" value="rSAM_link_UDG"/>
    <property type="match status" value="1"/>
</dbReference>
<proteinExistence type="predicted"/>
<evidence type="ECO:0000256" key="3">
    <source>
        <dbReference type="ARBA" id="ARBA00023004"/>
    </source>
</evidence>
<dbReference type="SFLD" id="SFLDG01102">
    <property type="entry name" value="Uncharacterised_Radical_SAM_Su"/>
    <property type="match status" value="1"/>
</dbReference>
<keyword evidence="3" id="KW-0408">Iron</keyword>
<dbReference type="STRING" id="84698.SAMN04488528_102055"/>
<dbReference type="GO" id="GO:0003824">
    <property type="term" value="F:catalytic activity"/>
    <property type="evidence" value="ECO:0007669"/>
    <property type="project" value="InterPro"/>
</dbReference>
<dbReference type="EMBL" id="FOKI01000020">
    <property type="protein sequence ID" value="SFB24396.1"/>
    <property type="molecule type" value="Genomic_DNA"/>
</dbReference>
<accession>A0A1I0ZGY0</accession>
<dbReference type="Proteomes" id="UP000198619">
    <property type="component" value="Unassembled WGS sequence"/>
</dbReference>
<evidence type="ECO:0000256" key="1">
    <source>
        <dbReference type="ARBA" id="ARBA00022691"/>
    </source>
</evidence>
<name>A0A1I0ZGY0_9CLOT</name>
<dbReference type="PANTHER" id="PTHR21180">
    <property type="entry name" value="ENDONUCLEASE/EXONUCLEASE/PHOSPHATASE FAMILY DOMAIN-CONTAINING PROTEIN 1"/>
    <property type="match status" value="1"/>
</dbReference>
<keyword evidence="4" id="KW-0411">Iron-sulfur</keyword>
<dbReference type="SFLD" id="SFLDS00029">
    <property type="entry name" value="Radical_SAM"/>
    <property type="match status" value="1"/>
</dbReference>
<keyword evidence="2" id="KW-0479">Metal-binding</keyword>
<organism evidence="6 7">
    <name type="scientific">Clostridium frigidicarnis</name>
    <dbReference type="NCBI Taxonomy" id="84698"/>
    <lineage>
        <taxon>Bacteria</taxon>
        <taxon>Bacillati</taxon>
        <taxon>Bacillota</taxon>
        <taxon>Clostridia</taxon>
        <taxon>Eubacteriales</taxon>
        <taxon>Clostridiaceae</taxon>
        <taxon>Clostridium</taxon>
    </lineage>
</organism>
<feature type="domain" description="Radical SAM core" evidence="5">
    <location>
        <begin position="47"/>
        <end position="290"/>
    </location>
</feature>
<dbReference type="InterPro" id="IPR051675">
    <property type="entry name" value="Endo/Exo/Phosphatase_dom_1"/>
</dbReference>
<sequence>MDSFDKLRILSTAAKYDVSCSSSGSKRKNNNGIGNASDSGICHSFTPDGRCISLLKILLTNYCIYDCAYCINRVSNDVPRAAFTPEEIADLTINFYKRNYIEGLFLSSAIFKDPNYTMELLVKTLKLLRQTYKFNGYIHVKAIPGADDSLINEAGLYADRMSVNIELPSSNSLKLLAPQKKKENIIKPMRFINNKIHEHKDLNKSLKTSPLFIPGGQSTQLIVGATPESDLKIMKLSETLYNTLNLKRVYYSGYVPVNSSPNLPNIQSPPIMREHRLYQGDWLIRLYGFKSHELLNDNNPNFNIKLDPKTDWAINNINLFPIEINSASYDTLIRIPGIGFKSAKRIVLTRKVQLLSFDNLKKLGVVIKRAQYFITCKGKYYGNTLFDPNSIKNKLENKKLEPSINEFQLSFFDENTLKKNFINNDLNSRLHGDL</sequence>